<sequence length="234" mass="26380">MNANEHVLIVEDDDRIRRLLERYLTKSGLSVDSCADKRGLDQKLQARTPDCILLDLRLPDANGLDIARDLRETYPGIGIIILTGASDSVDKIVGLEIGADDYITKPFEEREILARIRTVLRRLKFTEKSSADPESIQIDDLEIDFSRHRVSKHGLTIDLTGLEFTLLSLLVKAKNRPLTRDALLENLSGRDWLPNDRSVDVLVGKLRKKIETDPAKPQLIKTMRGMGYVFAGTF</sequence>
<dbReference type="FunFam" id="1.10.10.10:FF:000099">
    <property type="entry name" value="Two-component system response regulator TorR"/>
    <property type="match status" value="1"/>
</dbReference>
<evidence type="ECO:0000259" key="10">
    <source>
        <dbReference type="PROSITE" id="PS50110"/>
    </source>
</evidence>
<evidence type="ECO:0000256" key="7">
    <source>
        <dbReference type="ARBA" id="ARBA00023163"/>
    </source>
</evidence>
<organism evidence="12 13">
    <name type="scientific">SAR86 cluster bacterium</name>
    <dbReference type="NCBI Taxonomy" id="2030880"/>
    <lineage>
        <taxon>Bacteria</taxon>
        <taxon>Pseudomonadati</taxon>
        <taxon>Pseudomonadota</taxon>
        <taxon>Gammaproteobacteria</taxon>
        <taxon>SAR86 cluster</taxon>
    </lineage>
</organism>
<dbReference type="GO" id="GO:0005829">
    <property type="term" value="C:cytosol"/>
    <property type="evidence" value="ECO:0007669"/>
    <property type="project" value="TreeGrafter"/>
</dbReference>
<evidence type="ECO:0000256" key="1">
    <source>
        <dbReference type="ARBA" id="ARBA00004496"/>
    </source>
</evidence>
<dbReference type="EMBL" id="JABMOJ010000469">
    <property type="protein sequence ID" value="NQV66162.1"/>
    <property type="molecule type" value="Genomic_DNA"/>
</dbReference>
<dbReference type="GO" id="GO:0000156">
    <property type="term" value="F:phosphorelay response regulator activity"/>
    <property type="evidence" value="ECO:0007669"/>
    <property type="project" value="TreeGrafter"/>
</dbReference>
<dbReference type="CDD" id="cd00383">
    <property type="entry name" value="trans_reg_C"/>
    <property type="match status" value="1"/>
</dbReference>
<dbReference type="Pfam" id="PF00072">
    <property type="entry name" value="Response_reg"/>
    <property type="match status" value="1"/>
</dbReference>
<dbReference type="InterPro" id="IPR001867">
    <property type="entry name" value="OmpR/PhoB-type_DNA-bd"/>
</dbReference>
<evidence type="ECO:0000256" key="6">
    <source>
        <dbReference type="ARBA" id="ARBA00023125"/>
    </source>
</evidence>
<gene>
    <name evidence="12" type="ORF">HQ497_12440</name>
</gene>
<proteinExistence type="predicted"/>
<dbReference type="GO" id="GO:0006355">
    <property type="term" value="P:regulation of DNA-templated transcription"/>
    <property type="evidence" value="ECO:0007669"/>
    <property type="project" value="InterPro"/>
</dbReference>
<keyword evidence="5" id="KW-0805">Transcription regulation</keyword>
<accession>A0A972W032</accession>
<name>A0A972W032_9GAMM</name>
<evidence type="ECO:0000313" key="13">
    <source>
        <dbReference type="Proteomes" id="UP000754644"/>
    </source>
</evidence>
<feature type="DNA-binding region" description="OmpR/PhoB-type" evidence="9">
    <location>
        <begin position="133"/>
        <end position="232"/>
    </location>
</feature>
<dbReference type="SUPFAM" id="SSF52172">
    <property type="entry name" value="CheY-like"/>
    <property type="match status" value="1"/>
</dbReference>
<evidence type="ECO:0000256" key="4">
    <source>
        <dbReference type="ARBA" id="ARBA00023012"/>
    </source>
</evidence>
<dbReference type="Gene3D" id="6.10.250.690">
    <property type="match status" value="1"/>
</dbReference>
<dbReference type="SMART" id="SM00448">
    <property type="entry name" value="REC"/>
    <property type="match status" value="1"/>
</dbReference>
<dbReference type="PANTHER" id="PTHR48111:SF4">
    <property type="entry name" value="DNA-BINDING DUAL TRANSCRIPTIONAL REGULATOR OMPR"/>
    <property type="match status" value="1"/>
</dbReference>
<evidence type="ECO:0000313" key="12">
    <source>
        <dbReference type="EMBL" id="NQV66162.1"/>
    </source>
</evidence>
<reference evidence="12" key="1">
    <citation type="submission" date="2020-05" db="EMBL/GenBank/DDBJ databases">
        <title>Sulfur intermediates as new biogeochemical hubs in an aquatic model microbial ecosystem.</title>
        <authorList>
            <person name="Vigneron A."/>
        </authorList>
    </citation>
    <scope>NUCLEOTIDE SEQUENCE</scope>
    <source>
        <strain evidence="12">Bin.250</strain>
    </source>
</reference>
<dbReference type="Proteomes" id="UP000754644">
    <property type="component" value="Unassembled WGS sequence"/>
</dbReference>
<dbReference type="GO" id="GO:0000976">
    <property type="term" value="F:transcription cis-regulatory region binding"/>
    <property type="evidence" value="ECO:0007669"/>
    <property type="project" value="TreeGrafter"/>
</dbReference>
<dbReference type="InterPro" id="IPR039420">
    <property type="entry name" value="WalR-like"/>
</dbReference>
<comment type="subcellular location">
    <subcellularLocation>
        <location evidence="1">Cytoplasm</location>
    </subcellularLocation>
</comment>
<keyword evidence="7" id="KW-0804">Transcription</keyword>
<dbReference type="PROSITE" id="PS51755">
    <property type="entry name" value="OMPR_PHOB"/>
    <property type="match status" value="1"/>
</dbReference>
<keyword evidence="4" id="KW-0902">Two-component regulatory system</keyword>
<dbReference type="CDD" id="cd17574">
    <property type="entry name" value="REC_OmpR"/>
    <property type="match status" value="1"/>
</dbReference>
<keyword evidence="6 9" id="KW-0238">DNA-binding</keyword>
<evidence type="ECO:0000259" key="11">
    <source>
        <dbReference type="PROSITE" id="PS51755"/>
    </source>
</evidence>
<dbReference type="PROSITE" id="PS50110">
    <property type="entry name" value="RESPONSE_REGULATORY"/>
    <property type="match status" value="1"/>
</dbReference>
<feature type="domain" description="Response regulatory" evidence="10">
    <location>
        <begin position="6"/>
        <end position="120"/>
    </location>
</feature>
<comment type="caution">
    <text evidence="12">The sequence shown here is derived from an EMBL/GenBank/DDBJ whole genome shotgun (WGS) entry which is preliminary data.</text>
</comment>
<keyword evidence="3 8" id="KW-0597">Phosphoprotein</keyword>
<dbReference type="Gene3D" id="1.10.10.10">
    <property type="entry name" value="Winged helix-like DNA-binding domain superfamily/Winged helix DNA-binding domain"/>
    <property type="match status" value="1"/>
</dbReference>
<feature type="modified residue" description="4-aspartylphosphate" evidence="8">
    <location>
        <position position="55"/>
    </location>
</feature>
<dbReference type="Pfam" id="PF00486">
    <property type="entry name" value="Trans_reg_C"/>
    <property type="match status" value="1"/>
</dbReference>
<protein>
    <submittedName>
        <fullName evidence="12">Response regulator transcription factor</fullName>
    </submittedName>
</protein>
<dbReference type="InterPro" id="IPR036388">
    <property type="entry name" value="WH-like_DNA-bd_sf"/>
</dbReference>
<evidence type="ECO:0000256" key="3">
    <source>
        <dbReference type="ARBA" id="ARBA00022553"/>
    </source>
</evidence>
<feature type="domain" description="OmpR/PhoB-type" evidence="11">
    <location>
        <begin position="133"/>
        <end position="232"/>
    </location>
</feature>
<dbReference type="SMART" id="SM00862">
    <property type="entry name" value="Trans_reg_C"/>
    <property type="match status" value="1"/>
</dbReference>
<evidence type="ECO:0000256" key="5">
    <source>
        <dbReference type="ARBA" id="ARBA00023015"/>
    </source>
</evidence>
<dbReference type="InterPro" id="IPR011006">
    <property type="entry name" value="CheY-like_superfamily"/>
</dbReference>
<dbReference type="Gene3D" id="3.40.50.2300">
    <property type="match status" value="1"/>
</dbReference>
<dbReference type="PANTHER" id="PTHR48111">
    <property type="entry name" value="REGULATOR OF RPOS"/>
    <property type="match status" value="1"/>
</dbReference>
<dbReference type="GO" id="GO:0032993">
    <property type="term" value="C:protein-DNA complex"/>
    <property type="evidence" value="ECO:0007669"/>
    <property type="project" value="TreeGrafter"/>
</dbReference>
<dbReference type="AlphaFoldDB" id="A0A972W032"/>
<evidence type="ECO:0000256" key="9">
    <source>
        <dbReference type="PROSITE-ProRule" id="PRU01091"/>
    </source>
</evidence>
<evidence type="ECO:0000256" key="8">
    <source>
        <dbReference type="PROSITE-ProRule" id="PRU00169"/>
    </source>
</evidence>
<keyword evidence="2" id="KW-0963">Cytoplasm</keyword>
<dbReference type="InterPro" id="IPR001789">
    <property type="entry name" value="Sig_transdc_resp-reg_receiver"/>
</dbReference>
<evidence type="ECO:0000256" key="2">
    <source>
        <dbReference type="ARBA" id="ARBA00022490"/>
    </source>
</evidence>